<evidence type="ECO:0000313" key="2">
    <source>
        <dbReference type="EMBL" id="MBB6484811.1"/>
    </source>
</evidence>
<comment type="caution">
    <text evidence="2">The sequence shown here is derived from an EMBL/GenBank/DDBJ whole genome shotgun (WGS) entry which is preliminary data.</text>
</comment>
<dbReference type="RefSeq" id="WP_184703634.1">
    <property type="nucleotide sequence ID" value="NZ_JACHBG010000003.1"/>
</dbReference>
<sequence>MKPETGSDMLEFLDAIHRKGLLEFSGNRTPDAETGLLLKHALESSLIRAGDAHGQFGLCFVLTGKGRHALGLKADVRENDAADETLDVGSRRREILAIIFRLTPAICFIGVLCGIVLSLLIVRR</sequence>
<name>A0A7X0IPK7_9HYPH</name>
<dbReference type="Proteomes" id="UP000565576">
    <property type="component" value="Unassembled WGS sequence"/>
</dbReference>
<keyword evidence="1" id="KW-0812">Transmembrane</keyword>
<organism evidence="2 3">
    <name type="scientific">Rhizobium lusitanum</name>
    <dbReference type="NCBI Taxonomy" id="293958"/>
    <lineage>
        <taxon>Bacteria</taxon>
        <taxon>Pseudomonadati</taxon>
        <taxon>Pseudomonadota</taxon>
        <taxon>Alphaproteobacteria</taxon>
        <taxon>Hyphomicrobiales</taxon>
        <taxon>Rhizobiaceae</taxon>
        <taxon>Rhizobium/Agrobacterium group</taxon>
        <taxon>Rhizobium</taxon>
    </lineage>
</organism>
<evidence type="ECO:0000313" key="3">
    <source>
        <dbReference type="Proteomes" id="UP000565576"/>
    </source>
</evidence>
<keyword evidence="1" id="KW-0472">Membrane</keyword>
<evidence type="ECO:0000256" key="1">
    <source>
        <dbReference type="SAM" id="Phobius"/>
    </source>
</evidence>
<dbReference type="EMBL" id="JACHBG010000003">
    <property type="protein sequence ID" value="MBB6484811.1"/>
    <property type="molecule type" value="Genomic_DNA"/>
</dbReference>
<proteinExistence type="predicted"/>
<feature type="transmembrane region" description="Helical" evidence="1">
    <location>
        <begin position="98"/>
        <end position="122"/>
    </location>
</feature>
<reference evidence="2 3" key="1">
    <citation type="submission" date="2020-08" db="EMBL/GenBank/DDBJ databases">
        <title>Genomic Encyclopedia of Type Strains, Phase IV (KMG-V): Genome sequencing to study the core and pangenomes of soil and plant-associated prokaryotes.</title>
        <authorList>
            <person name="Whitman W."/>
        </authorList>
    </citation>
    <scope>NUCLEOTIDE SEQUENCE [LARGE SCALE GENOMIC DNA]</scope>
    <source>
        <strain evidence="2 3">SEMIA 4060</strain>
    </source>
</reference>
<dbReference type="AlphaFoldDB" id="A0A7X0IPK7"/>
<accession>A0A7X0IPK7</accession>
<gene>
    <name evidence="2" type="ORF">GGD46_002089</name>
</gene>
<keyword evidence="1" id="KW-1133">Transmembrane helix</keyword>
<protein>
    <submittedName>
        <fullName evidence="2">Uncharacterized protein</fullName>
    </submittedName>
</protein>